<dbReference type="InterPro" id="IPR031066">
    <property type="entry name" value="bHLH_ALC-like_plant"/>
</dbReference>
<dbReference type="PANTHER" id="PTHR45855">
    <property type="entry name" value="TRANSCRIPTION FACTOR PIF1-RELATED"/>
    <property type="match status" value="1"/>
</dbReference>
<evidence type="ECO:0000313" key="8">
    <source>
        <dbReference type="EMBL" id="KAF2562862.1"/>
    </source>
</evidence>
<dbReference type="EMBL" id="QGKW02000717">
    <property type="protein sequence ID" value="KAF2600228.1"/>
    <property type="molecule type" value="Genomic_DNA"/>
</dbReference>
<evidence type="ECO:0000313" key="10">
    <source>
        <dbReference type="Proteomes" id="UP000712281"/>
    </source>
</evidence>
<evidence type="ECO:0000256" key="3">
    <source>
        <dbReference type="ARBA" id="ARBA00023125"/>
    </source>
</evidence>
<evidence type="ECO:0000259" key="7">
    <source>
        <dbReference type="PROSITE" id="PS50888"/>
    </source>
</evidence>
<dbReference type="Proteomes" id="UP000712281">
    <property type="component" value="Unassembled WGS sequence"/>
</dbReference>
<evidence type="ECO:0000256" key="6">
    <source>
        <dbReference type="SAM" id="MobiDB-lite"/>
    </source>
</evidence>
<feature type="domain" description="BHLH" evidence="7">
    <location>
        <begin position="80"/>
        <end position="129"/>
    </location>
</feature>
<comment type="caution">
    <text evidence="9">The sequence shown here is derived from an EMBL/GenBank/DDBJ whole genome shotgun (WGS) entry which is preliminary data.</text>
</comment>
<dbReference type="InterPro" id="IPR011598">
    <property type="entry name" value="bHLH_dom"/>
</dbReference>
<dbReference type="EMBL" id="QGKY02001250">
    <property type="protein sequence ID" value="KAF2562862.1"/>
    <property type="molecule type" value="Genomic_DNA"/>
</dbReference>
<keyword evidence="4" id="KW-0804">Transcription</keyword>
<evidence type="ECO:0000256" key="4">
    <source>
        <dbReference type="ARBA" id="ARBA00023163"/>
    </source>
</evidence>
<dbReference type="SUPFAM" id="SSF47459">
    <property type="entry name" value="HLH, helix-loop-helix DNA-binding domain"/>
    <property type="match status" value="1"/>
</dbReference>
<feature type="region of interest" description="Disordered" evidence="6">
    <location>
        <begin position="45"/>
        <end position="81"/>
    </location>
</feature>
<organism evidence="9 10">
    <name type="scientific">Brassica cretica</name>
    <name type="common">Mustard</name>
    <dbReference type="NCBI Taxonomy" id="69181"/>
    <lineage>
        <taxon>Eukaryota</taxon>
        <taxon>Viridiplantae</taxon>
        <taxon>Streptophyta</taxon>
        <taxon>Embryophyta</taxon>
        <taxon>Tracheophyta</taxon>
        <taxon>Spermatophyta</taxon>
        <taxon>Magnoliopsida</taxon>
        <taxon>eudicotyledons</taxon>
        <taxon>Gunneridae</taxon>
        <taxon>Pentapetalae</taxon>
        <taxon>rosids</taxon>
        <taxon>malvids</taxon>
        <taxon>Brassicales</taxon>
        <taxon>Brassicaceae</taxon>
        <taxon>Brassiceae</taxon>
        <taxon>Brassica</taxon>
    </lineage>
</organism>
<dbReference type="PROSITE" id="PS50888">
    <property type="entry name" value="BHLH"/>
    <property type="match status" value="1"/>
</dbReference>
<evidence type="ECO:0000256" key="1">
    <source>
        <dbReference type="ARBA" id="ARBA00004123"/>
    </source>
</evidence>
<sequence>MEINNNSGTHDEELYPLSEIISSLSSEHHNELNPLQEIFGAHSSSSTLSFSEPKDVTKTSNQGDKRSHCNNNNHAGKRQRSMEYRVLMEKKRRQLIRDKVDILQELTPNCAKSDLATKLESIVEYIKSLKHQIDVTYFFSSDRIHTHIHELIKSYVVQMMSKAYTEPAGYMAPFYGAQAPCMSPYTSPWCYYAPGIPMMPHQNIPFNTQFHQVYETAPPNQTQI</sequence>
<evidence type="ECO:0000313" key="9">
    <source>
        <dbReference type="EMBL" id="KAF2600228.1"/>
    </source>
</evidence>
<name>A0A8S9L4E4_BRACR</name>
<feature type="compositionally biased region" description="Basic and acidic residues" evidence="6">
    <location>
        <begin position="52"/>
        <end position="67"/>
    </location>
</feature>
<dbReference type="GO" id="GO:0046983">
    <property type="term" value="F:protein dimerization activity"/>
    <property type="evidence" value="ECO:0007669"/>
    <property type="project" value="InterPro"/>
</dbReference>
<keyword evidence="3" id="KW-0238">DNA-binding</keyword>
<proteinExistence type="predicted"/>
<dbReference type="AlphaFoldDB" id="A0A8S9L4E4"/>
<dbReference type="SMART" id="SM00353">
    <property type="entry name" value="HLH"/>
    <property type="match status" value="1"/>
</dbReference>
<comment type="subcellular location">
    <subcellularLocation>
        <location evidence="1">Nucleus</location>
    </subcellularLocation>
</comment>
<dbReference type="Gene3D" id="4.10.280.10">
    <property type="entry name" value="Helix-loop-helix DNA-binding domain"/>
    <property type="match status" value="1"/>
</dbReference>
<gene>
    <name evidence="9" type="ORF">F2Q68_00008551</name>
    <name evidence="8" type="ORF">F2Q70_00015608</name>
</gene>
<dbReference type="InterPro" id="IPR036638">
    <property type="entry name" value="HLH_DNA-bd_sf"/>
</dbReference>
<dbReference type="Pfam" id="PF00010">
    <property type="entry name" value="HLH"/>
    <property type="match status" value="1"/>
</dbReference>
<protein>
    <recommendedName>
        <fullName evidence="7">BHLH domain-containing protein</fullName>
    </recommendedName>
</protein>
<evidence type="ECO:0000256" key="5">
    <source>
        <dbReference type="ARBA" id="ARBA00023242"/>
    </source>
</evidence>
<dbReference type="PANTHER" id="PTHR45855:SF30">
    <property type="entry name" value="TRANSCRIPTION FACTOR BHLH109"/>
    <property type="match status" value="1"/>
</dbReference>
<keyword evidence="5" id="KW-0539">Nucleus</keyword>
<accession>A0A8S9L4E4</accession>
<reference evidence="9" key="1">
    <citation type="submission" date="2019-12" db="EMBL/GenBank/DDBJ databases">
        <title>Genome sequencing and annotation of Brassica cretica.</title>
        <authorList>
            <person name="Studholme D.J."/>
            <person name="Sarris P.F."/>
        </authorList>
    </citation>
    <scope>NUCLEOTIDE SEQUENCE</scope>
    <source>
        <strain evidence="9">PFS-001/15</strain>
        <strain evidence="8">PFS-102/07</strain>
        <tissue evidence="9">Leaf</tissue>
    </source>
</reference>
<evidence type="ECO:0000256" key="2">
    <source>
        <dbReference type="ARBA" id="ARBA00023015"/>
    </source>
</evidence>
<keyword evidence="2" id="KW-0805">Transcription regulation</keyword>
<dbReference type="GO" id="GO:0003677">
    <property type="term" value="F:DNA binding"/>
    <property type="evidence" value="ECO:0007669"/>
    <property type="project" value="UniProtKB-KW"/>
</dbReference>
<dbReference type="GO" id="GO:0005634">
    <property type="term" value="C:nucleus"/>
    <property type="evidence" value="ECO:0007669"/>
    <property type="project" value="UniProtKB-SubCell"/>
</dbReference>